<evidence type="ECO:0000313" key="2">
    <source>
        <dbReference type="Proteomes" id="UP000018144"/>
    </source>
</evidence>
<accession>U4L852</accession>
<dbReference type="AlphaFoldDB" id="U4L852"/>
<evidence type="ECO:0000313" key="1">
    <source>
        <dbReference type="EMBL" id="CCX06319.1"/>
    </source>
</evidence>
<gene>
    <name evidence="1" type="ORF">PCON_05906</name>
</gene>
<proteinExistence type="predicted"/>
<dbReference type="OrthoDB" id="2163491at2759"/>
<dbReference type="OMA" id="YLITHAW"/>
<dbReference type="EMBL" id="HF935285">
    <property type="protein sequence ID" value="CCX06319.1"/>
    <property type="molecule type" value="Genomic_DNA"/>
</dbReference>
<reference evidence="1 2" key="1">
    <citation type="journal article" date="2013" name="PLoS Genet.">
        <title>The genome and development-dependent transcriptomes of Pyronema confluens: a window into fungal evolution.</title>
        <authorList>
            <person name="Traeger S."/>
            <person name="Altegoer F."/>
            <person name="Freitag M."/>
            <person name="Gabaldon T."/>
            <person name="Kempken F."/>
            <person name="Kumar A."/>
            <person name="Marcet-Houben M."/>
            <person name="Poggeler S."/>
            <person name="Stajich J.E."/>
            <person name="Nowrousian M."/>
        </authorList>
    </citation>
    <scope>NUCLEOTIDE SEQUENCE [LARGE SCALE GENOMIC DNA]</scope>
    <source>
        <strain evidence="2">CBS 100304</strain>
        <tissue evidence="1">Vegetative mycelium</tissue>
    </source>
</reference>
<dbReference type="STRING" id="1076935.U4L852"/>
<name>U4L852_PYROM</name>
<sequence length="182" mass="20230">MARGVLLDSVASDRGVYGDRAIIAHSVYARRVKAIAPQFPIAQVDTWESISSPSILAEMRQELCEAFPFLGSYQGGLYCHNGVACGVLLDSVASDRDVCGGRVIITHSGGKSTQNVETEIRSLEEDQRMDDTRIKALHNNLVCKFPIAIIVGDKRSSIQTRVPHRYNMLKWFKVTHSIRLRS</sequence>
<protein>
    <submittedName>
        <fullName evidence="1">Uncharacterized protein</fullName>
    </submittedName>
</protein>
<dbReference type="Proteomes" id="UP000018144">
    <property type="component" value="Unassembled WGS sequence"/>
</dbReference>
<organism evidence="1 2">
    <name type="scientific">Pyronema omphalodes (strain CBS 100304)</name>
    <name type="common">Pyronema confluens</name>
    <dbReference type="NCBI Taxonomy" id="1076935"/>
    <lineage>
        <taxon>Eukaryota</taxon>
        <taxon>Fungi</taxon>
        <taxon>Dikarya</taxon>
        <taxon>Ascomycota</taxon>
        <taxon>Pezizomycotina</taxon>
        <taxon>Pezizomycetes</taxon>
        <taxon>Pezizales</taxon>
        <taxon>Pyronemataceae</taxon>
        <taxon>Pyronema</taxon>
    </lineage>
</organism>
<keyword evidence="2" id="KW-1185">Reference proteome</keyword>